<protein>
    <submittedName>
        <fullName evidence="1">Uncharacterized protein</fullName>
    </submittedName>
</protein>
<name>A0A9W8QAE1_AKAMU</name>
<dbReference type="RefSeq" id="XP_056051322.1">
    <property type="nucleotide sequence ID" value="XM_056194379.1"/>
</dbReference>
<accession>A0A9W8QAE1</accession>
<proteinExistence type="predicted"/>
<dbReference type="GeneID" id="80890013"/>
<reference evidence="1" key="1">
    <citation type="journal article" date="2023" name="Access Microbiol">
        <title>De-novo genome assembly for Akanthomyces muscarius, a biocontrol agent of insect agricultural pests.</title>
        <authorList>
            <person name="Erdos Z."/>
            <person name="Studholme D.J."/>
            <person name="Raymond B."/>
            <person name="Sharma M."/>
        </authorList>
    </citation>
    <scope>NUCLEOTIDE SEQUENCE</scope>
    <source>
        <strain evidence="1">Ve6</strain>
    </source>
</reference>
<dbReference type="KEGG" id="amus:LMH87_002854"/>
<gene>
    <name evidence="1" type="ORF">LMH87_002854</name>
</gene>
<dbReference type="AlphaFoldDB" id="A0A9W8QAE1"/>
<dbReference type="EMBL" id="JAJHUN010000010">
    <property type="protein sequence ID" value="KAJ4148381.1"/>
    <property type="molecule type" value="Genomic_DNA"/>
</dbReference>
<comment type="caution">
    <text evidence="1">The sequence shown here is derived from an EMBL/GenBank/DDBJ whole genome shotgun (WGS) entry which is preliminary data.</text>
</comment>
<organism evidence="1 2">
    <name type="scientific">Akanthomyces muscarius</name>
    <name type="common">Entomopathogenic fungus</name>
    <name type="synonym">Lecanicillium muscarium</name>
    <dbReference type="NCBI Taxonomy" id="2231603"/>
    <lineage>
        <taxon>Eukaryota</taxon>
        <taxon>Fungi</taxon>
        <taxon>Dikarya</taxon>
        <taxon>Ascomycota</taxon>
        <taxon>Pezizomycotina</taxon>
        <taxon>Sordariomycetes</taxon>
        <taxon>Hypocreomycetidae</taxon>
        <taxon>Hypocreales</taxon>
        <taxon>Cordycipitaceae</taxon>
        <taxon>Akanthomyces</taxon>
    </lineage>
</organism>
<evidence type="ECO:0000313" key="1">
    <source>
        <dbReference type="EMBL" id="KAJ4148381.1"/>
    </source>
</evidence>
<evidence type="ECO:0000313" key="2">
    <source>
        <dbReference type="Proteomes" id="UP001144673"/>
    </source>
</evidence>
<dbReference type="Proteomes" id="UP001144673">
    <property type="component" value="Chromosome 3"/>
</dbReference>
<sequence>MPNIAVLEQLYRALDGATGARCWTRRSSWLPESDSLRPAVLGPRIRRDESKSRGGSIIPTFLRRAITRDTLDAKQLGWLGRYLVSHEYCLSVIAYVFCVRLAGSGPWYCHREPYRGVVRGGVEPLLHVARKGQTHKSQK</sequence>
<keyword evidence="2" id="KW-1185">Reference proteome</keyword>